<keyword evidence="2" id="KW-0732">Signal</keyword>
<comment type="caution">
    <text evidence="4">The sequence shown here is derived from an EMBL/GenBank/DDBJ whole genome shotgun (WGS) entry which is preliminary data.</text>
</comment>
<organism evidence="4 5">
    <name type="scientific">Catenulispora subtropica</name>
    <dbReference type="NCBI Taxonomy" id="450798"/>
    <lineage>
        <taxon>Bacteria</taxon>
        <taxon>Bacillati</taxon>
        <taxon>Actinomycetota</taxon>
        <taxon>Actinomycetes</taxon>
        <taxon>Catenulisporales</taxon>
        <taxon>Catenulisporaceae</taxon>
        <taxon>Catenulispora</taxon>
    </lineage>
</organism>
<dbReference type="EMBL" id="BAAAQM010000010">
    <property type="protein sequence ID" value="GAA1964571.1"/>
    <property type="molecule type" value="Genomic_DNA"/>
</dbReference>
<sequence length="383" mass="40768">MVGTLRSRLTTATVAAACALTSALTAVTASPAAAAGDGLQRELDRLVGAEGGPPGVVVVLDRRGHRTVYRSGLAVVDPRRPSPDDHMRIASVAKAFSGAVALQLVDRGRLHLDDTVARRLPQLPAAWGAVTLRQLLQHTSGLPDYSASAPFIKLIQENPRRHFDSQRLLSFVAGEPLLFAPGSRFQYSNSDNIAVALMAEAVTGRRYEDLLKRLVYDRLGLRHTSLPSGYELPEPFMHGYVVPSTGAPEDVSTAIGASGAWASGGIVSTPNDLVTFIKGYAGPELISRSTREEQQNVVPGSSEPPGPGTNAAGLAIFRYTTRCGVVYGHTGNTLGYTQLALSTADGSRSMTFSVNETLTQKTNAPLFATMRGIQEDFVCALLR</sequence>
<reference evidence="5" key="1">
    <citation type="journal article" date="2019" name="Int. J. Syst. Evol. Microbiol.">
        <title>The Global Catalogue of Microorganisms (GCM) 10K type strain sequencing project: providing services to taxonomists for standard genome sequencing and annotation.</title>
        <authorList>
            <consortium name="The Broad Institute Genomics Platform"/>
            <consortium name="The Broad Institute Genome Sequencing Center for Infectious Disease"/>
            <person name="Wu L."/>
            <person name="Ma J."/>
        </authorList>
    </citation>
    <scope>NUCLEOTIDE SEQUENCE [LARGE SCALE GENOMIC DNA]</scope>
    <source>
        <strain evidence="5">JCM 16013</strain>
    </source>
</reference>
<feature type="domain" description="Beta-lactamase-related" evidence="3">
    <location>
        <begin position="49"/>
        <end position="345"/>
    </location>
</feature>
<dbReference type="PANTHER" id="PTHR46825">
    <property type="entry name" value="D-ALANYL-D-ALANINE-CARBOXYPEPTIDASE/ENDOPEPTIDASE AMPH"/>
    <property type="match status" value="1"/>
</dbReference>
<feature type="signal peptide" evidence="2">
    <location>
        <begin position="1"/>
        <end position="34"/>
    </location>
</feature>
<dbReference type="SUPFAM" id="SSF56601">
    <property type="entry name" value="beta-lactamase/transpeptidase-like"/>
    <property type="match status" value="1"/>
</dbReference>
<evidence type="ECO:0000313" key="4">
    <source>
        <dbReference type="EMBL" id="GAA1964571.1"/>
    </source>
</evidence>
<accession>A0ABN2R7C7</accession>
<dbReference type="Gene3D" id="3.40.710.10">
    <property type="entry name" value="DD-peptidase/beta-lactamase superfamily"/>
    <property type="match status" value="1"/>
</dbReference>
<dbReference type="Pfam" id="PF00144">
    <property type="entry name" value="Beta-lactamase"/>
    <property type="match status" value="1"/>
</dbReference>
<dbReference type="PANTHER" id="PTHR46825:SF7">
    <property type="entry name" value="D-ALANYL-D-ALANINE CARBOXYPEPTIDASE"/>
    <property type="match status" value="1"/>
</dbReference>
<evidence type="ECO:0000256" key="1">
    <source>
        <dbReference type="SAM" id="MobiDB-lite"/>
    </source>
</evidence>
<dbReference type="Proteomes" id="UP001499854">
    <property type="component" value="Unassembled WGS sequence"/>
</dbReference>
<feature type="region of interest" description="Disordered" evidence="1">
    <location>
        <begin position="289"/>
        <end position="309"/>
    </location>
</feature>
<evidence type="ECO:0000259" key="3">
    <source>
        <dbReference type="Pfam" id="PF00144"/>
    </source>
</evidence>
<name>A0ABN2R7C7_9ACTN</name>
<dbReference type="InterPro" id="IPR001466">
    <property type="entry name" value="Beta-lactam-related"/>
</dbReference>
<dbReference type="InterPro" id="IPR012338">
    <property type="entry name" value="Beta-lactam/transpept-like"/>
</dbReference>
<keyword evidence="5" id="KW-1185">Reference proteome</keyword>
<protein>
    <recommendedName>
        <fullName evidence="3">Beta-lactamase-related domain-containing protein</fullName>
    </recommendedName>
</protein>
<dbReference type="InterPro" id="IPR050491">
    <property type="entry name" value="AmpC-like"/>
</dbReference>
<feature type="chain" id="PRO_5046530601" description="Beta-lactamase-related domain-containing protein" evidence="2">
    <location>
        <begin position="35"/>
        <end position="383"/>
    </location>
</feature>
<gene>
    <name evidence="4" type="ORF">GCM10009838_22340</name>
</gene>
<dbReference type="RefSeq" id="WP_344656887.1">
    <property type="nucleotide sequence ID" value="NZ_BAAAQM010000010.1"/>
</dbReference>
<evidence type="ECO:0000313" key="5">
    <source>
        <dbReference type="Proteomes" id="UP001499854"/>
    </source>
</evidence>
<evidence type="ECO:0000256" key="2">
    <source>
        <dbReference type="SAM" id="SignalP"/>
    </source>
</evidence>
<proteinExistence type="predicted"/>